<comment type="caution">
    <text evidence="2">The sequence shown here is derived from an EMBL/GenBank/DDBJ whole genome shotgun (WGS) entry which is preliminary data.</text>
</comment>
<gene>
    <name evidence="2" type="ORF">AGLY_012365</name>
</gene>
<evidence type="ECO:0000259" key="1">
    <source>
        <dbReference type="Pfam" id="PF23419"/>
    </source>
</evidence>
<organism evidence="2 3">
    <name type="scientific">Aphis glycines</name>
    <name type="common">Soybean aphid</name>
    <dbReference type="NCBI Taxonomy" id="307491"/>
    <lineage>
        <taxon>Eukaryota</taxon>
        <taxon>Metazoa</taxon>
        <taxon>Ecdysozoa</taxon>
        <taxon>Arthropoda</taxon>
        <taxon>Hexapoda</taxon>
        <taxon>Insecta</taxon>
        <taxon>Pterygota</taxon>
        <taxon>Neoptera</taxon>
        <taxon>Paraneoptera</taxon>
        <taxon>Hemiptera</taxon>
        <taxon>Sternorrhyncha</taxon>
        <taxon>Aphidomorpha</taxon>
        <taxon>Aphidoidea</taxon>
        <taxon>Aphididae</taxon>
        <taxon>Aphidini</taxon>
        <taxon>Aphis</taxon>
        <taxon>Aphis</taxon>
    </lineage>
</organism>
<dbReference type="Proteomes" id="UP000475862">
    <property type="component" value="Unassembled WGS sequence"/>
</dbReference>
<keyword evidence="3" id="KW-1185">Reference proteome</keyword>
<proteinExistence type="predicted"/>
<dbReference type="OrthoDB" id="5600418at2759"/>
<sequence>MKIFNSEQIQKLGCVSLNILPPSSSRSFKNGGFLKARMDHLSVLEEIVDNDYYTYKETELPLTGLWSSTSYDCQSNLVLTSARPYGPFHTDRHIVSKFADFNEKGPVLSQVVTFYGRAKSTQIYRSCLVPSSGGYNDDPLVCCYDEGSGTIDVFNINKKKNVHGFKVNDNILDLCPLPDITIQGRRTVAGLSKNTLSIFSV</sequence>
<dbReference type="EMBL" id="VYZN01000048">
    <property type="protein sequence ID" value="KAE9528790.1"/>
    <property type="molecule type" value="Genomic_DNA"/>
</dbReference>
<evidence type="ECO:0000313" key="2">
    <source>
        <dbReference type="EMBL" id="KAE9528790.1"/>
    </source>
</evidence>
<feature type="domain" description="E3 ubiquitin-protein ligase RFWD3-like WD40" evidence="1">
    <location>
        <begin position="10"/>
        <end position="199"/>
    </location>
</feature>
<protein>
    <recommendedName>
        <fullName evidence="1">E3 ubiquitin-protein ligase RFWD3-like WD40 domain-containing protein</fullName>
    </recommendedName>
</protein>
<name>A0A6G0T9W0_APHGL</name>
<accession>A0A6G0T9W0</accession>
<dbReference type="AlphaFoldDB" id="A0A6G0T9W0"/>
<reference evidence="2 3" key="1">
    <citation type="submission" date="2019-08" db="EMBL/GenBank/DDBJ databases">
        <title>The genome of the soybean aphid Biotype 1, its phylome, world population structure and adaptation to the North American continent.</title>
        <authorList>
            <person name="Giordano R."/>
            <person name="Donthu R.K."/>
            <person name="Hernandez A.G."/>
            <person name="Wright C.L."/>
            <person name="Zimin A.V."/>
        </authorList>
    </citation>
    <scope>NUCLEOTIDE SEQUENCE [LARGE SCALE GENOMIC DNA]</scope>
    <source>
        <tissue evidence="2">Whole aphids</tissue>
    </source>
</reference>
<dbReference type="InterPro" id="IPR056527">
    <property type="entry name" value="WD40_RFWD3"/>
</dbReference>
<evidence type="ECO:0000313" key="3">
    <source>
        <dbReference type="Proteomes" id="UP000475862"/>
    </source>
</evidence>
<dbReference type="Pfam" id="PF23419">
    <property type="entry name" value="WD40_RFWD3"/>
    <property type="match status" value="1"/>
</dbReference>